<feature type="compositionally biased region" description="Low complexity" evidence="8">
    <location>
        <begin position="338"/>
        <end position="347"/>
    </location>
</feature>
<dbReference type="EMBL" id="AENY02000002">
    <property type="protein sequence ID" value="EKP95055.1"/>
    <property type="molecule type" value="Genomic_DNA"/>
</dbReference>
<evidence type="ECO:0000256" key="8">
    <source>
        <dbReference type="SAM" id="MobiDB-lite"/>
    </source>
</evidence>
<dbReference type="Gene3D" id="1.10.3720.10">
    <property type="entry name" value="MetI-like"/>
    <property type="match status" value="2"/>
</dbReference>
<feature type="domain" description="ABC transmembrane type-1" evidence="9">
    <location>
        <begin position="102"/>
        <end position="285"/>
    </location>
</feature>
<evidence type="ECO:0000313" key="11">
    <source>
        <dbReference type="Proteomes" id="UP000005710"/>
    </source>
</evidence>
<evidence type="ECO:0000256" key="1">
    <source>
        <dbReference type="ARBA" id="ARBA00004651"/>
    </source>
</evidence>
<dbReference type="InterPro" id="IPR035906">
    <property type="entry name" value="MetI-like_sf"/>
</dbReference>
<keyword evidence="6 7" id="KW-0472">Membrane</keyword>
<protein>
    <submittedName>
        <fullName evidence="10">Phosphonate ABC transporter, permease protein PhnE</fullName>
    </submittedName>
</protein>
<evidence type="ECO:0000256" key="6">
    <source>
        <dbReference type="ARBA" id="ARBA00023136"/>
    </source>
</evidence>
<reference evidence="10" key="1">
    <citation type="submission" date="2010-10" db="EMBL/GenBank/DDBJ databases">
        <authorList>
            <consortium name="US DOE Joint Genome Institute (JGI-PGF)"/>
            <person name="Lucas S."/>
            <person name="Copeland A."/>
            <person name="Lapidus A."/>
            <person name="Bruce D."/>
            <person name="Goodwin L."/>
            <person name="Pitluck S."/>
            <person name="Kyrpides N."/>
            <person name="Mavromatis K."/>
            <person name="Detter J.C."/>
            <person name="Han C."/>
            <person name="Land M."/>
            <person name="Hauser L."/>
            <person name="Markowitz V."/>
            <person name="Cheng J.-F."/>
            <person name="Hugenholtz P."/>
            <person name="Woyke T."/>
            <person name="Wu D."/>
            <person name="Pukall R."/>
            <person name="Wahrenburg C."/>
            <person name="Brambilla E."/>
            <person name="Klenk H.-P."/>
            <person name="Eisen J.A."/>
        </authorList>
    </citation>
    <scope>NUCLEOTIDE SEQUENCE [LARGE SCALE GENOMIC DNA]</scope>
    <source>
        <strain evidence="10">DSM 13965</strain>
    </source>
</reference>
<feature type="transmembrane region" description="Helical" evidence="7">
    <location>
        <begin position="582"/>
        <end position="604"/>
    </location>
</feature>
<evidence type="ECO:0000256" key="3">
    <source>
        <dbReference type="ARBA" id="ARBA00022475"/>
    </source>
</evidence>
<name>K6P1X6_9FIRM</name>
<evidence type="ECO:0000256" key="2">
    <source>
        <dbReference type="ARBA" id="ARBA00022448"/>
    </source>
</evidence>
<dbReference type="Proteomes" id="UP000005710">
    <property type="component" value="Unassembled WGS sequence"/>
</dbReference>
<feature type="transmembrane region" description="Helical" evidence="7">
    <location>
        <begin position="44"/>
        <end position="62"/>
    </location>
</feature>
<evidence type="ECO:0000256" key="7">
    <source>
        <dbReference type="RuleBase" id="RU363032"/>
    </source>
</evidence>
<keyword evidence="11" id="KW-1185">Reference proteome</keyword>
<dbReference type="SUPFAM" id="SSF161098">
    <property type="entry name" value="MetI-like"/>
    <property type="match status" value="2"/>
</dbReference>
<sequence length="636" mass="66372">MSLSVRGWRDPGTRGTGGPARGSGAGGREVPAGRERRPRMPGRARVETLFWLVVLVLLYIWSSEGTRVSLVDLWEGLDTVGRMLGRMWPADWAYLPETVGPLLETLRLALLGTTLGAILAVPLSFLAARNVAGTGWAYQIARAIMNLIRSIPDLVWAALLVPAVGIGPTAGVLALTLFSTGIVAKLVSESVEAIDPGPLEALDAVGASRLARIVYAVVPQVLPHFIAYTLFMFEINLRTSTVLGLVGAGGIGSTMMTQLTFFRYDRLMAIVVMLFVLVVVVDWISTRWRQRLVEGAPALAASDPVLMAEEPGLARSPAGTTAAAPAGAAAGAGGQAAGAGPLTPAGDPGAGPGAGAGSTRVTGTGPGEAGGRQPGTSRGSGGAGTRAGLEPPRRPWWRWVLALGILAALYAWAFQGIRFALVGDPGPVFRGLFSPNWDYAGKVFEGVAESLQIAFLGTLIASLVAVPFGFLAARNVASTLAVVGKGLLDAIRTFPELVLAIIFMAAVGPSPFAGVLAVGFHSIGTVGKLYSEAVEAVDREPIEALQAVGASPLMTFWHGVLPQVLPEFLSYALYRFEINIRAATVVGVIGAGGIGTSLIFNVQLRNWENVGMVLVGILATVLVVDAVSSRLRGRLV</sequence>
<dbReference type="RefSeq" id="WP_006903054.1">
    <property type="nucleotide sequence ID" value="NZ_JH976535.1"/>
</dbReference>
<evidence type="ECO:0000313" key="10">
    <source>
        <dbReference type="EMBL" id="EKP95055.1"/>
    </source>
</evidence>
<feature type="compositionally biased region" description="Gly residues" evidence="8">
    <location>
        <begin position="14"/>
        <end position="27"/>
    </location>
</feature>
<comment type="subcellular location">
    <subcellularLocation>
        <location evidence="1 7">Cell membrane</location>
        <topology evidence="1 7">Multi-pass membrane protein</topology>
    </subcellularLocation>
</comment>
<dbReference type="InterPro" id="IPR005769">
    <property type="entry name" value="PhnE/PtxC"/>
</dbReference>
<dbReference type="PANTHER" id="PTHR30043">
    <property type="entry name" value="PHOSPHONATES TRANSPORT SYSTEM PERMEASE PROTEIN"/>
    <property type="match status" value="1"/>
</dbReference>
<reference evidence="10" key="2">
    <citation type="submission" date="2012-10" db="EMBL/GenBank/DDBJ databases">
        <title>Improved high-quality draft of Thermaerobacter subterraneus C21, DSM 13965.</title>
        <authorList>
            <consortium name="DOE Joint Genome Institute"/>
            <person name="Eisen J."/>
            <person name="Huntemann M."/>
            <person name="Wei C.-L."/>
            <person name="Han J."/>
            <person name="Detter J.C."/>
            <person name="Han C."/>
            <person name="Tapia R."/>
            <person name="Chen A."/>
            <person name="Kyrpides N."/>
            <person name="Mavromatis K."/>
            <person name="Markowitz V."/>
            <person name="Szeto E."/>
            <person name="Ivanova N."/>
            <person name="Mikhailova N."/>
            <person name="Ovchinnikova G."/>
            <person name="Pagani I."/>
            <person name="Pati A."/>
            <person name="Goodwin L."/>
            <person name="Nordberg H.P."/>
            <person name="Cantor M.N."/>
            <person name="Hua S.X."/>
            <person name="Woyke T."/>
            <person name="Eisen J."/>
            <person name="Klenk H.-P."/>
        </authorList>
    </citation>
    <scope>NUCLEOTIDE SEQUENCE [LARGE SCALE GENOMIC DNA]</scope>
    <source>
        <strain evidence="10">DSM 13965</strain>
    </source>
</reference>
<gene>
    <name evidence="10" type="ORF">ThesuDRAFT_00782</name>
</gene>
<feature type="transmembrane region" description="Helical" evidence="7">
    <location>
        <begin position="267"/>
        <end position="284"/>
    </location>
</feature>
<feature type="transmembrane region" description="Helical" evidence="7">
    <location>
        <begin position="497"/>
        <end position="524"/>
    </location>
</feature>
<dbReference type="PROSITE" id="PS50928">
    <property type="entry name" value="ABC_TM1"/>
    <property type="match status" value="2"/>
</dbReference>
<dbReference type="CDD" id="cd06261">
    <property type="entry name" value="TM_PBP2"/>
    <property type="match status" value="2"/>
</dbReference>
<dbReference type="Pfam" id="PF00528">
    <property type="entry name" value="BPD_transp_1"/>
    <property type="match status" value="2"/>
</dbReference>
<feature type="compositionally biased region" description="Gly residues" evidence="8">
    <location>
        <begin position="364"/>
        <end position="385"/>
    </location>
</feature>
<evidence type="ECO:0000256" key="5">
    <source>
        <dbReference type="ARBA" id="ARBA00022989"/>
    </source>
</evidence>
<dbReference type="InterPro" id="IPR000515">
    <property type="entry name" value="MetI-like"/>
</dbReference>
<evidence type="ECO:0000259" key="9">
    <source>
        <dbReference type="PROSITE" id="PS50928"/>
    </source>
</evidence>
<feature type="region of interest" description="Disordered" evidence="8">
    <location>
        <begin position="1"/>
        <end position="39"/>
    </location>
</feature>
<feature type="transmembrane region" description="Helical" evidence="7">
    <location>
        <begin position="240"/>
        <end position="261"/>
    </location>
</feature>
<keyword evidence="4 7" id="KW-0812">Transmembrane</keyword>
<keyword evidence="5 7" id="KW-1133">Transmembrane helix</keyword>
<feature type="transmembrane region" description="Helical" evidence="7">
    <location>
        <begin position="610"/>
        <end position="628"/>
    </location>
</feature>
<dbReference type="GO" id="GO:0005886">
    <property type="term" value="C:plasma membrane"/>
    <property type="evidence" value="ECO:0007669"/>
    <property type="project" value="UniProtKB-SubCell"/>
</dbReference>
<accession>K6P1X6</accession>
<feature type="transmembrane region" description="Helical" evidence="7">
    <location>
        <begin position="453"/>
        <end position="476"/>
    </location>
</feature>
<evidence type="ECO:0000256" key="4">
    <source>
        <dbReference type="ARBA" id="ARBA00022692"/>
    </source>
</evidence>
<proteinExistence type="inferred from homology"/>
<dbReference type="STRING" id="867903.ThesuDRAFT_00782"/>
<feature type="transmembrane region" description="Helical" evidence="7">
    <location>
        <begin position="396"/>
        <end position="414"/>
    </location>
</feature>
<dbReference type="AlphaFoldDB" id="K6P1X6"/>
<comment type="similarity">
    <text evidence="7">Belongs to the binding-protein-dependent transport system permease family.</text>
</comment>
<dbReference type="eggNOG" id="COG3639">
    <property type="taxonomic scope" value="Bacteria"/>
</dbReference>
<feature type="transmembrane region" description="Helical" evidence="7">
    <location>
        <begin position="213"/>
        <end position="233"/>
    </location>
</feature>
<dbReference type="PANTHER" id="PTHR30043:SF1">
    <property type="entry name" value="ABC TRANSPORT SYSTEM PERMEASE PROTEIN P69"/>
    <property type="match status" value="1"/>
</dbReference>
<dbReference type="GO" id="GO:0015416">
    <property type="term" value="F:ABC-type phosphonate transporter activity"/>
    <property type="evidence" value="ECO:0007669"/>
    <property type="project" value="InterPro"/>
</dbReference>
<keyword evidence="3" id="KW-1003">Cell membrane</keyword>
<comment type="caution">
    <text evidence="10">The sequence shown here is derived from an EMBL/GenBank/DDBJ whole genome shotgun (WGS) entry which is preliminary data.</text>
</comment>
<dbReference type="NCBIfam" id="TIGR01097">
    <property type="entry name" value="PhnE"/>
    <property type="match status" value="2"/>
</dbReference>
<dbReference type="HOGENOM" id="CLU_029036_1_0_9"/>
<feature type="transmembrane region" description="Helical" evidence="7">
    <location>
        <begin position="153"/>
        <end position="178"/>
    </location>
</feature>
<keyword evidence="2 7" id="KW-0813">Transport</keyword>
<feature type="region of interest" description="Disordered" evidence="8">
    <location>
        <begin position="333"/>
        <end position="389"/>
    </location>
</feature>
<feature type="transmembrane region" description="Helical" evidence="7">
    <location>
        <begin position="108"/>
        <end position="132"/>
    </location>
</feature>
<feature type="domain" description="ABC transmembrane type-1" evidence="9">
    <location>
        <begin position="447"/>
        <end position="628"/>
    </location>
</feature>
<organism evidence="10 11">
    <name type="scientific">Thermaerobacter subterraneus DSM 13965</name>
    <dbReference type="NCBI Taxonomy" id="867903"/>
    <lineage>
        <taxon>Bacteria</taxon>
        <taxon>Bacillati</taxon>
        <taxon>Bacillota</taxon>
        <taxon>Clostridia</taxon>
        <taxon>Eubacteriales</taxon>
        <taxon>Clostridiales Family XVII. Incertae Sedis</taxon>
        <taxon>Thermaerobacter</taxon>
    </lineage>
</organism>